<evidence type="ECO:0000259" key="7">
    <source>
        <dbReference type="Pfam" id="PF12108"/>
    </source>
</evidence>
<evidence type="ECO:0000256" key="2">
    <source>
        <dbReference type="ARBA" id="ARBA00022664"/>
    </source>
</evidence>
<dbReference type="Proteomes" id="UP000239649">
    <property type="component" value="Unassembled WGS sequence"/>
</dbReference>
<feature type="domain" description="SDE2/SF3A3 SAP" evidence="8">
    <location>
        <begin position="223"/>
        <end position="303"/>
    </location>
</feature>
<keyword evidence="11" id="KW-1185">Reference proteome</keyword>
<evidence type="ECO:0000256" key="5">
    <source>
        <dbReference type="SAM" id="MobiDB-lite"/>
    </source>
</evidence>
<dbReference type="OrthoDB" id="2160351at2759"/>
<dbReference type="InterPro" id="IPR051421">
    <property type="entry name" value="RNA_Proc_DNA_Dmg_Regulator"/>
</dbReference>
<evidence type="ECO:0000313" key="11">
    <source>
        <dbReference type="Proteomes" id="UP000239649"/>
    </source>
</evidence>
<proteinExistence type="predicted"/>
<sequence>MASTLLEETRRAHDDVERLERLIVKDFASQPAASHKDKLLQAHRVRAMLDSIQERSAKLLRVYDDEDGARKEEIAQLRLGGSDNVFSNFYERLKEVKEYHRKFPDDDLTEAENDEALVQDQPTVAFSGEEAMGRFLDLHEPFQTYVNSKQFGKQVDYFTYVSSISDFAVIPRPQRLTRPYRDYLAGLVGYLESFYERTQPLAQLSKHYEKLEADFAERWAAGAVEGWEDRGEGGAAAEGAAGALDLDAFDSADELEMLGAERVKEALQALGMKCGGTLRQRAERLMMAKGKKLEELPKSLFVKGAAPAAVQTEAERERLAAAARQVALLEAKAAKLCEMLSSVIEDTKGRIEKKQAQTYEELMAEQEEAEAEAAPADDSDEEDEFIYNPLKLPLGWDGKPIPYWLYKLHGLNLEFKCEICGGASYWGRRAFERHFREWRHENGMRALGITNSKAFFEVTSIGDAMALWKTIQQKGGAGAGNEEEEEVEDAEGNVYKRKTYDDLRRQGLV</sequence>
<dbReference type="InterPro" id="IPR021966">
    <property type="entry name" value="SF3a60_bindingd"/>
</dbReference>
<dbReference type="GO" id="GO:0003723">
    <property type="term" value="F:RNA binding"/>
    <property type="evidence" value="ECO:0007669"/>
    <property type="project" value="InterPro"/>
</dbReference>
<evidence type="ECO:0000256" key="4">
    <source>
        <dbReference type="ARBA" id="ARBA00023242"/>
    </source>
</evidence>
<evidence type="ECO:0000259" key="9">
    <source>
        <dbReference type="Pfam" id="PF16837"/>
    </source>
</evidence>
<accession>A0A2P6VGR2</accession>
<comment type="subcellular location">
    <subcellularLocation>
        <location evidence="1">Nucleus</location>
    </subcellularLocation>
</comment>
<evidence type="ECO:0000313" key="10">
    <source>
        <dbReference type="EMBL" id="PSC73273.1"/>
    </source>
</evidence>
<keyword evidence="4" id="KW-0539">Nucleus</keyword>
<evidence type="ECO:0000259" key="8">
    <source>
        <dbReference type="Pfam" id="PF13297"/>
    </source>
</evidence>
<dbReference type="AlphaFoldDB" id="A0A2P6VGR2"/>
<reference evidence="10 11" key="1">
    <citation type="journal article" date="2018" name="Plant J.">
        <title>Genome sequences of Chlorella sorokiniana UTEX 1602 and Micractinium conductrix SAG 241.80: implications to maltose excretion by a green alga.</title>
        <authorList>
            <person name="Arriola M.B."/>
            <person name="Velmurugan N."/>
            <person name="Zhang Y."/>
            <person name="Plunkett M.H."/>
            <person name="Hondzo H."/>
            <person name="Barney B.M."/>
        </authorList>
    </citation>
    <scope>NUCLEOTIDE SEQUENCE [LARGE SCALE GENOMIC DNA]</scope>
    <source>
        <strain evidence="10 11">SAG 241.80</strain>
    </source>
</reference>
<organism evidence="10 11">
    <name type="scientific">Micractinium conductrix</name>
    <dbReference type="NCBI Taxonomy" id="554055"/>
    <lineage>
        <taxon>Eukaryota</taxon>
        <taxon>Viridiplantae</taxon>
        <taxon>Chlorophyta</taxon>
        <taxon>core chlorophytes</taxon>
        <taxon>Trebouxiophyceae</taxon>
        <taxon>Chlorellales</taxon>
        <taxon>Chlorellaceae</taxon>
        <taxon>Chlorella clade</taxon>
        <taxon>Micractinium</taxon>
    </lineage>
</organism>
<evidence type="ECO:0000256" key="1">
    <source>
        <dbReference type="ARBA" id="ARBA00004123"/>
    </source>
</evidence>
<comment type="caution">
    <text evidence="10">The sequence shown here is derived from an EMBL/GenBank/DDBJ whole genome shotgun (WGS) entry which is preliminary data.</text>
</comment>
<dbReference type="EMBL" id="LHPF02000007">
    <property type="protein sequence ID" value="PSC73273.1"/>
    <property type="molecule type" value="Genomic_DNA"/>
</dbReference>
<dbReference type="PANTHER" id="PTHR12786">
    <property type="entry name" value="SPLICING FACTOR SF3A-RELATED"/>
    <property type="match status" value="1"/>
</dbReference>
<dbReference type="Pfam" id="PF13297">
    <property type="entry name" value="SDE2_2C"/>
    <property type="match status" value="1"/>
</dbReference>
<dbReference type="STRING" id="554055.A0A2P6VGR2"/>
<evidence type="ECO:0000256" key="3">
    <source>
        <dbReference type="ARBA" id="ARBA00023187"/>
    </source>
</evidence>
<dbReference type="InterPro" id="IPR024598">
    <property type="entry name" value="SF3a60/Prp9_C"/>
</dbReference>
<keyword evidence="2" id="KW-0507">mRNA processing</keyword>
<feature type="domain" description="Splicing factor SF3a60 binding" evidence="7">
    <location>
        <begin position="82"/>
        <end position="105"/>
    </location>
</feature>
<dbReference type="Pfam" id="PF12108">
    <property type="entry name" value="SF3a60_bindingd"/>
    <property type="match status" value="1"/>
</dbReference>
<keyword evidence="3" id="KW-0508">mRNA splicing</keyword>
<dbReference type="InterPro" id="IPR025086">
    <property type="entry name" value="SDE2/SF3A3_SAP"/>
</dbReference>
<dbReference type="GO" id="GO:0005681">
    <property type="term" value="C:spliceosomal complex"/>
    <property type="evidence" value="ECO:0007669"/>
    <property type="project" value="InterPro"/>
</dbReference>
<feature type="region of interest" description="Disordered" evidence="5">
    <location>
        <begin position="362"/>
        <end position="381"/>
    </location>
</feature>
<dbReference type="Pfam" id="PF16837">
    <property type="entry name" value="SF3A3"/>
    <property type="match status" value="1"/>
</dbReference>
<feature type="domain" description="Splicing factor SF3a60 /Prp9 subunit C-terminal" evidence="6">
    <location>
        <begin position="391"/>
        <end position="509"/>
    </location>
</feature>
<protein>
    <submittedName>
        <fullName evidence="10">Splicing factor 3A subunit 3</fullName>
    </submittedName>
</protein>
<dbReference type="InterPro" id="IPR031774">
    <property type="entry name" value="SF3A3_dom"/>
</dbReference>
<evidence type="ECO:0000259" key="6">
    <source>
        <dbReference type="Pfam" id="PF11931"/>
    </source>
</evidence>
<feature type="domain" description="SF3A3" evidence="9">
    <location>
        <begin position="126"/>
        <end position="174"/>
    </location>
</feature>
<dbReference type="Pfam" id="PF11931">
    <property type="entry name" value="SF3a60_Prp9_C"/>
    <property type="match status" value="1"/>
</dbReference>
<dbReference type="PANTHER" id="PTHR12786:SF2">
    <property type="entry name" value="SPLICING FACTOR 3A SUBUNIT 3"/>
    <property type="match status" value="1"/>
</dbReference>
<gene>
    <name evidence="10" type="ORF">C2E20_3336</name>
</gene>
<dbReference type="GO" id="GO:0000398">
    <property type="term" value="P:mRNA splicing, via spliceosome"/>
    <property type="evidence" value="ECO:0007669"/>
    <property type="project" value="InterPro"/>
</dbReference>
<name>A0A2P6VGR2_9CHLO</name>